<reference evidence="2 3" key="1">
    <citation type="journal article" date="2009" name="Stand. Genomic Sci.">
        <title>Complete genome sequence of Stackebrandtia nassauensis type strain (LLR-40K-21).</title>
        <authorList>
            <person name="Munk C."/>
            <person name="Lapidus A."/>
            <person name="Copeland A."/>
            <person name="Jando M."/>
            <person name="Mayilraj S."/>
            <person name="Glavina Del Rio T."/>
            <person name="Nolan M."/>
            <person name="Chen F."/>
            <person name="Lucas S."/>
            <person name="Tice H."/>
            <person name="Cheng J.F."/>
            <person name="Han C."/>
            <person name="Detter J.C."/>
            <person name="Bruce D."/>
            <person name="Goodwin L."/>
            <person name="Chain P."/>
            <person name="Pitluck S."/>
            <person name="Goker M."/>
            <person name="Ovchinikova G."/>
            <person name="Pati A."/>
            <person name="Ivanova N."/>
            <person name="Mavromatis K."/>
            <person name="Chen A."/>
            <person name="Palaniappan K."/>
            <person name="Land M."/>
            <person name="Hauser L."/>
            <person name="Chang Y.J."/>
            <person name="Jeffries C.D."/>
            <person name="Bristow J."/>
            <person name="Eisen J.A."/>
            <person name="Markowitz V."/>
            <person name="Hugenholtz P."/>
            <person name="Kyrpides N.C."/>
            <person name="Klenk H.P."/>
        </authorList>
    </citation>
    <scope>NUCLEOTIDE SEQUENCE [LARGE SCALE GENOMIC DNA]</scope>
    <source>
        <strain evidence="3">DSM 44728 / CIP 108903 / NRRL B-16338 / NBRC 102104 / LLR-40K-21</strain>
    </source>
</reference>
<dbReference type="HOGENOM" id="CLU_1969193_0_0_11"/>
<keyword evidence="3" id="KW-1185">Reference proteome</keyword>
<accession>D3PXD6</accession>
<protein>
    <submittedName>
        <fullName evidence="2">Uncharacterized protein</fullName>
    </submittedName>
</protein>
<organism evidence="2 3">
    <name type="scientific">Stackebrandtia nassauensis (strain DSM 44728 / CIP 108903 / NRRL B-16338 / NBRC 102104 / LLR-40K-21)</name>
    <dbReference type="NCBI Taxonomy" id="446470"/>
    <lineage>
        <taxon>Bacteria</taxon>
        <taxon>Bacillati</taxon>
        <taxon>Actinomycetota</taxon>
        <taxon>Actinomycetes</taxon>
        <taxon>Glycomycetales</taxon>
        <taxon>Glycomycetaceae</taxon>
        <taxon>Stackebrandtia</taxon>
    </lineage>
</organism>
<evidence type="ECO:0000256" key="1">
    <source>
        <dbReference type="SAM" id="MobiDB-lite"/>
    </source>
</evidence>
<dbReference type="AlphaFoldDB" id="D3PXD6"/>
<proteinExistence type="predicted"/>
<feature type="compositionally biased region" description="Basic and acidic residues" evidence="1">
    <location>
        <begin position="118"/>
        <end position="127"/>
    </location>
</feature>
<dbReference type="Proteomes" id="UP000000844">
    <property type="component" value="Chromosome"/>
</dbReference>
<dbReference type="KEGG" id="sna:Snas_1700"/>
<dbReference type="STRING" id="446470.Snas_1700"/>
<name>D3PXD6_STANL</name>
<feature type="region of interest" description="Disordered" evidence="1">
    <location>
        <begin position="101"/>
        <end position="127"/>
    </location>
</feature>
<evidence type="ECO:0000313" key="3">
    <source>
        <dbReference type="Proteomes" id="UP000000844"/>
    </source>
</evidence>
<evidence type="ECO:0000313" key="2">
    <source>
        <dbReference type="EMBL" id="ADD41399.1"/>
    </source>
</evidence>
<sequence>MSEPDWPENAYQLRYLCLNDAVRCLRQAGLEDHATRLFTLPVDGESPLNDILDALGWRQDYEEWRADMNLRGCFTAYPGRKARLRPVYGCPLDAELRCGRELQGDSTPPPCGITSGPMRHDRDEFAG</sequence>
<dbReference type="RefSeq" id="WP_013016970.1">
    <property type="nucleotide sequence ID" value="NC_013947.1"/>
</dbReference>
<gene>
    <name evidence="2" type="ordered locus">Snas_1700</name>
</gene>
<dbReference type="EMBL" id="CP001778">
    <property type="protein sequence ID" value="ADD41399.1"/>
    <property type="molecule type" value="Genomic_DNA"/>
</dbReference>